<dbReference type="OrthoDB" id="4938493at2759"/>
<dbReference type="EMBL" id="SRPW01002583">
    <property type="protein sequence ID" value="KAG5991819.1"/>
    <property type="molecule type" value="Genomic_DNA"/>
</dbReference>
<feature type="region of interest" description="Disordered" evidence="2">
    <location>
        <begin position="502"/>
        <end position="563"/>
    </location>
</feature>
<organism evidence="4 5">
    <name type="scientific">Claviceps pusilla</name>
    <dbReference type="NCBI Taxonomy" id="123648"/>
    <lineage>
        <taxon>Eukaryota</taxon>
        <taxon>Fungi</taxon>
        <taxon>Dikarya</taxon>
        <taxon>Ascomycota</taxon>
        <taxon>Pezizomycotina</taxon>
        <taxon>Sordariomycetes</taxon>
        <taxon>Hypocreomycetidae</taxon>
        <taxon>Hypocreales</taxon>
        <taxon>Clavicipitaceae</taxon>
        <taxon>Claviceps</taxon>
    </lineage>
</organism>
<comment type="caution">
    <text evidence="4">The sequence shown here is derived from an EMBL/GenBank/DDBJ whole genome shotgun (WGS) entry which is preliminary data.</text>
</comment>
<evidence type="ECO:0000256" key="3">
    <source>
        <dbReference type="SAM" id="Phobius"/>
    </source>
</evidence>
<gene>
    <name evidence="4" type="ORF">E4U43_003931</name>
</gene>
<feature type="compositionally biased region" description="Polar residues" evidence="2">
    <location>
        <begin position="16"/>
        <end position="29"/>
    </location>
</feature>
<keyword evidence="3" id="KW-0812">Transmembrane</keyword>
<proteinExistence type="predicted"/>
<dbReference type="AlphaFoldDB" id="A0A9P7N6H5"/>
<reference evidence="4" key="1">
    <citation type="journal article" date="2020" name="bioRxiv">
        <title>Whole genome comparisons of ergot fungi reveals the divergence and evolution of species within the genus Claviceps are the result of varying mechanisms driving genome evolution and host range expansion.</title>
        <authorList>
            <person name="Wyka S.A."/>
            <person name="Mondo S.J."/>
            <person name="Liu M."/>
            <person name="Dettman J."/>
            <person name="Nalam V."/>
            <person name="Broders K.D."/>
        </authorList>
    </citation>
    <scope>NUCLEOTIDE SEQUENCE</scope>
    <source>
        <strain evidence="4">CCC 602</strain>
    </source>
</reference>
<feature type="region of interest" description="Disordered" evidence="2">
    <location>
        <begin position="244"/>
        <end position="264"/>
    </location>
</feature>
<sequence length="742" mass="81604">MSPSKEINTFEDESCRSNASAEETCSSDGSKYDATGTRDPDTVDVGDVTADTEYTQEFTSEPKSKSESQGRATTTTSPDGLETFTAAVEEWEDSMRVCRQLLENMPQVQRCLRPEDLNPAEGLCETGWRAMEEYRAAVAAKTAQAPFPEDLVRTQTTTVAGFAHETLFLVMKYLAMLVPMLNHAEWQHRSSPWGTDGHKTAGDAEMEVVQDLVGQIERLKEEKFTLRRQVAAAAAAQAQAVSAAAEEEEDKAPKKKSAGDSSLVRSQSGLCRRCCNAMAQPDLQAKSRPSSSMSSEMRSIPRSRSVGSMPLVRTVNDTASRGENIADLVDENLLTMKEHEQNCSDTFSEGQAKLLRKPIPQRRERPCLVSDWLSRASTTDSGSWDGDEPPSGPASGAVCTLCGGGGGFSNKKKGEAGDAGLAAKYRDLMLESRLLDAEFQQLAAEYDALAAAHETAMGDYDLLRVRFDDLLEEHDLLRRRYDYERSVHNRVTAMYVTKSSGVKWNEESHGPTESASPSVSPKTVARPFRKSIERPCSPDAATNAASAPAPEDHPRTSNNNSMESQDQSLYDFLSEQWLCWVAVYNLIWSTILPSGHLDPILISQGSQIETTEAAPRLQSPPPTDGPQQGPSPSPFPFPFPFPLTFRSASNGGITWRALLTMLTHLVLLAALVSWFSCHLERDIWLQANGLTRNQLIAHTRGELGWLSNLGLGSEVKTLVLWMGLNSRRVMGLVCGWARRIHF</sequence>
<keyword evidence="5" id="KW-1185">Reference proteome</keyword>
<dbReference type="Proteomes" id="UP000748025">
    <property type="component" value="Unassembled WGS sequence"/>
</dbReference>
<evidence type="ECO:0000256" key="2">
    <source>
        <dbReference type="SAM" id="MobiDB-lite"/>
    </source>
</evidence>
<feature type="compositionally biased region" description="Polar residues" evidence="2">
    <location>
        <begin position="69"/>
        <end position="78"/>
    </location>
</feature>
<feature type="compositionally biased region" description="Polar residues" evidence="2">
    <location>
        <begin position="511"/>
        <end position="521"/>
    </location>
</feature>
<keyword evidence="3" id="KW-0472">Membrane</keyword>
<feature type="transmembrane region" description="Helical" evidence="3">
    <location>
        <begin position="653"/>
        <end position="675"/>
    </location>
</feature>
<protein>
    <submittedName>
        <fullName evidence="4">Uncharacterized protein</fullName>
    </submittedName>
</protein>
<accession>A0A9P7N6H5</accession>
<keyword evidence="3" id="KW-1133">Transmembrane helix</keyword>
<feature type="region of interest" description="Disordered" evidence="2">
    <location>
        <begin position="282"/>
        <end position="304"/>
    </location>
</feature>
<name>A0A9P7N6H5_9HYPO</name>
<keyword evidence="1" id="KW-0175">Coiled coil</keyword>
<evidence type="ECO:0000313" key="4">
    <source>
        <dbReference type="EMBL" id="KAG5991819.1"/>
    </source>
</evidence>
<evidence type="ECO:0000313" key="5">
    <source>
        <dbReference type="Proteomes" id="UP000748025"/>
    </source>
</evidence>
<feature type="region of interest" description="Disordered" evidence="2">
    <location>
        <begin position="610"/>
        <end position="633"/>
    </location>
</feature>
<evidence type="ECO:0000256" key="1">
    <source>
        <dbReference type="SAM" id="Coils"/>
    </source>
</evidence>
<feature type="compositionally biased region" description="Low complexity" evidence="2">
    <location>
        <begin position="43"/>
        <end position="52"/>
    </location>
</feature>
<feature type="compositionally biased region" description="Low complexity" evidence="2">
    <location>
        <begin position="287"/>
        <end position="304"/>
    </location>
</feature>
<feature type="coiled-coil region" evidence="1">
    <location>
        <begin position="209"/>
        <end position="236"/>
    </location>
</feature>
<feature type="compositionally biased region" description="Low complexity" evidence="2">
    <location>
        <begin position="538"/>
        <end position="549"/>
    </location>
</feature>
<feature type="compositionally biased region" description="Pro residues" evidence="2">
    <location>
        <begin position="618"/>
        <end position="633"/>
    </location>
</feature>
<feature type="region of interest" description="Disordered" evidence="2">
    <location>
        <begin position="1"/>
        <end position="79"/>
    </location>
</feature>